<dbReference type="InterPro" id="IPR017871">
    <property type="entry name" value="ABC_transporter-like_CS"/>
</dbReference>
<sequence length="257" mass="27348">MSSRGDERAPAPSQAGAWLVLRDVRRAFRQGRSLIHAVDGVSLDIEAGETIAVTGPSGAGKSTLLHLIGGLDMPDSGRIVVSGVDVHSLSRTAAARYRRSVGFVFQYYRLLGHLSPVDNVLSPLLGDGRVRPADVQWAGELLDLVDLPTDGRVAAGDLSGGEQQRVAIARALVGRPKLVIADEPTGALDSRTGEDVLDLIAALQAQWGFTLIMATHDPSVAAQCARQIRLLDGRVLTETRVQSRDPDALLRRVTGLG</sequence>
<protein>
    <submittedName>
        <fullName evidence="5">Antimicrobial peptide ABC transporter ATPase</fullName>
    </submittedName>
</protein>
<evidence type="ECO:0000313" key="5">
    <source>
        <dbReference type="EMBL" id="GII56949.1"/>
    </source>
</evidence>
<dbReference type="SMART" id="SM00382">
    <property type="entry name" value="AAA"/>
    <property type="match status" value="1"/>
</dbReference>
<dbReference type="CDD" id="cd03255">
    <property type="entry name" value="ABC_MJ0796_LolCDE_FtsE"/>
    <property type="match status" value="1"/>
</dbReference>
<gene>
    <name evidence="5" type="ORF">Pth03_53380</name>
</gene>
<dbReference type="InterPro" id="IPR015854">
    <property type="entry name" value="ABC_transpr_LolD-like"/>
</dbReference>
<proteinExistence type="predicted"/>
<evidence type="ECO:0000313" key="6">
    <source>
        <dbReference type="Proteomes" id="UP000605992"/>
    </source>
</evidence>
<evidence type="ECO:0000256" key="3">
    <source>
        <dbReference type="ARBA" id="ARBA00022840"/>
    </source>
</evidence>
<keyword evidence="3" id="KW-0067">ATP-binding</keyword>
<dbReference type="GO" id="GO:0005886">
    <property type="term" value="C:plasma membrane"/>
    <property type="evidence" value="ECO:0007669"/>
    <property type="project" value="TreeGrafter"/>
</dbReference>
<comment type="caution">
    <text evidence="5">The sequence shown here is derived from an EMBL/GenBank/DDBJ whole genome shotgun (WGS) entry which is preliminary data.</text>
</comment>
<dbReference type="PROSITE" id="PS00211">
    <property type="entry name" value="ABC_TRANSPORTER_1"/>
    <property type="match status" value="1"/>
</dbReference>
<dbReference type="Proteomes" id="UP000605992">
    <property type="component" value="Unassembled WGS sequence"/>
</dbReference>
<accession>A0A8J3V3B4</accession>
<evidence type="ECO:0000259" key="4">
    <source>
        <dbReference type="PROSITE" id="PS50893"/>
    </source>
</evidence>
<name>A0A8J3V3B4_9ACTN</name>
<keyword evidence="1" id="KW-0813">Transport</keyword>
<dbReference type="InterPro" id="IPR003439">
    <property type="entry name" value="ABC_transporter-like_ATP-bd"/>
</dbReference>
<dbReference type="InterPro" id="IPR017911">
    <property type="entry name" value="MacB-like_ATP-bd"/>
</dbReference>
<dbReference type="Gene3D" id="3.40.50.300">
    <property type="entry name" value="P-loop containing nucleotide triphosphate hydrolases"/>
    <property type="match status" value="1"/>
</dbReference>
<dbReference type="AlphaFoldDB" id="A0A8J3V3B4"/>
<evidence type="ECO:0000256" key="1">
    <source>
        <dbReference type="ARBA" id="ARBA00022448"/>
    </source>
</evidence>
<dbReference type="RefSeq" id="WP_203947085.1">
    <property type="nucleotide sequence ID" value="NZ_BOOR01000043.1"/>
</dbReference>
<dbReference type="GO" id="GO:0022857">
    <property type="term" value="F:transmembrane transporter activity"/>
    <property type="evidence" value="ECO:0007669"/>
    <property type="project" value="TreeGrafter"/>
</dbReference>
<dbReference type="GO" id="GO:0005524">
    <property type="term" value="F:ATP binding"/>
    <property type="evidence" value="ECO:0007669"/>
    <property type="project" value="UniProtKB-KW"/>
</dbReference>
<keyword evidence="6" id="KW-1185">Reference proteome</keyword>
<organism evidence="5 6">
    <name type="scientific">Planotetraspora thailandica</name>
    <dbReference type="NCBI Taxonomy" id="487172"/>
    <lineage>
        <taxon>Bacteria</taxon>
        <taxon>Bacillati</taxon>
        <taxon>Actinomycetota</taxon>
        <taxon>Actinomycetes</taxon>
        <taxon>Streptosporangiales</taxon>
        <taxon>Streptosporangiaceae</taxon>
        <taxon>Planotetraspora</taxon>
    </lineage>
</organism>
<keyword evidence="2" id="KW-0547">Nucleotide-binding</keyword>
<reference evidence="5" key="1">
    <citation type="submission" date="2021-01" db="EMBL/GenBank/DDBJ databases">
        <title>Whole genome shotgun sequence of Planotetraspora thailandica NBRC 104271.</title>
        <authorList>
            <person name="Komaki H."/>
            <person name="Tamura T."/>
        </authorList>
    </citation>
    <scope>NUCLEOTIDE SEQUENCE</scope>
    <source>
        <strain evidence="5">NBRC 104271</strain>
    </source>
</reference>
<dbReference type="PANTHER" id="PTHR24220">
    <property type="entry name" value="IMPORT ATP-BINDING PROTEIN"/>
    <property type="match status" value="1"/>
</dbReference>
<evidence type="ECO:0000256" key="2">
    <source>
        <dbReference type="ARBA" id="ARBA00022741"/>
    </source>
</evidence>
<dbReference type="EMBL" id="BOOR01000043">
    <property type="protein sequence ID" value="GII56949.1"/>
    <property type="molecule type" value="Genomic_DNA"/>
</dbReference>
<dbReference type="InterPro" id="IPR027417">
    <property type="entry name" value="P-loop_NTPase"/>
</dbReference>
<dbReference type="SUPFAM" id="SSF52540">
    <property type="entry name" value="P-loop containing nucleoside triphosphate hydrolases"/>
    <property type="match status" value="1"/>
</dbReference>
<dbReference type="InterPro" id="IPR003593">
    <property type="entry name" value="AAA+_ATPase"/>
</dbReference>
<dbReference type="Pfam" id="PF00005">
    <property type="entry name" value="ABC_tran"/>
    <property type="match status" value="1"/>
</dbReference>
<dbReference type="GO" id="GO:0016887">
    <property type="term" value="F:ATP hydrolysis activity"/>
    <property type="evidence" value="ECO:0007669"/>
    <property type="project" value="InterPro"/>
</dbReference>
<dbReference type="PROSITE" id="PS50893">
    <property type="entry name" value="ABC_TRANSPORTER_2"/>
    <property type="match status" value="1"/>
</dbReference>
<feature type="domain" description="ABC transporter" evidence="4">
    <location>
        <begin position="19"/>
        <end position="257"/>
    </location>
</feature>